<dbReference type="EMBL" id="FOOC01000011">
    <property type="protein sequence ID" value="SFF59461.1"/>
    <property type="molecule type" value="Genomic_DNA"/>
</dbReference>
<comment type="similarity">
    <text evidence="1">Belongs to the SCO1/2 family.</text>
</comment>
<name>A0A1I2K350_9GAMM</name>
<dbReference type="GO" id="GO:0046872">
    <property type="term" value="F:metal ion binding"/>
    <property type="evidence" value="ECO:0007669"/>
    <property type="project" value="UniProtKB-KW"/>
</dbReference>
<evidence type="ECO:0000256" key="4">
    <source>
        <dbReference type="SAM" id="Phobius"/>
    </source>
</evidence>
<keyword evidence="2" id="KW-0479">Metal-binding</keyword>
<dbReference type="Proteomes" id="UP000199771">
    <property type="component" value="Unassembled WGS sequence"/>
</dbReference>
<evidence type="ECO:0000313" key="5">
    <source>
        <dbReference type="EMBL" id="SFF59461.1"/>
    </source>
</evidence>
<accession>A0A1I2K350</accession>
<feature type="binding site" evidence="2">
    <location>
        <position position="90"/>
    </location>
    <ligand>
        <name>Cu cation</name>
        <dbReference type="ChEBI" id="CHEBI:23378"/>
    </ligand>
</feature>
<feature type="binding site" evidence="2">
    <location>
        <position position="86"/>
    </location>
    <ligand>
        <name>Cu cation</name>
        <dbReference type="ChEBI" id="CHEBI:23378"/>
    </ligand>
</feature>
<keyword evidence="4" id="KW-1133">Transmembrane helix</keyword>
<keyword evidence="2" id="KW-0186">Copper</keyword>
<dbReference type="Gene3D" id="3.40.30.10">
    <property type="entry name" value="Glutaredoxin"/>
    <property type="match status" value="1"/>
</dbReference>
<dbReference type="Pfam" id="PF02630">
    <property type="entry name" value="SCO1-SenC"/>
    <property type="match status" value="1"/>
</dbReference>
<dbReference type="InterPro" id="IPR003782">
    <property type="entry name" value="SCO1/SenC"/>
</dbReference>
<dbReference type="InterPro" id="IPR036249">
    <property type="entry name" value="Thioredoxin-like_sf"/>
</dbReference>
<dbReference type="SUPFAM" id="SSF52833">
    <property type="entry name" value="Thioredoxin-like"/>
    <property type="match status" value="1"/>
</dbReference>
<dbReference type="STRING" id="1076937.SAMN04488120_11118"/>
<proteinExistence type="inferred from homology"/>
<feature type="transmembrane region" description="Helical" evidence="4">
    <location>
        <begin position="12"/>
        <end position="33"/>
    </location>
</feature>
<feature type="disulfide bond" description="Redox-active" evidence="3">
    <location>
        <begin position="86"/>
        <end position="90"/>
    </location>
</feature>
<keyword evidence="4" id="KW-0472">Membrane</keyword>
<keyword evidence="4" id="KW-0812">Transmembrane</keyword>
<evidence type="ECO:0000256" key="3">
    <source>
        <dbReference type="PIRSR" id="PIRSR603782-2"/>
    </source>
</evidence>
<gene>
    <name evidence="5" type="ORF">SAMN04488120_11118</name>
</gene>
<sequence length="196" mass="22165">MTDVLRRGRLQLLLLAVLFFAPLLAAVLLYFVFPQWQPQTYTNYGELIVPARMLPAAPLLDADGADAGGTALHGKWSFIYLGAENCDAQCADKLYQIRQIRTLLNEKRMRVQRVYIAPDGAALERARAVLAPEHPDLRYYADTPAQDYRRFFGGHDPQALYLVDPLGNWLMVYPGNAESKGILRDIKRLLRFSQIG</sequence>
<dbReference type="RefSeq" id="WP_091534793.1">
    <property type="nucleotide sequence ID" value="NZ_FOOC01000011.1"/>
</dbReference>
<evidence type="ECO:0000313" key="6">
    <source>
        <dbReference type="Proteomes" id="UP000199771"/>
    </source>
</evidence>
<evidence type="ECO:0000256" key="2">
    <source>
        <dbReference type="PIRSR" id="PIRSR603782-1"/>
    </source>
</evidence>
<organism evidence="5 6">
    <name type="scientific">Fontimonas thermophila</name>
    <dbReference type="NCBI Taxonomy" id="1076937"/>
    <lineage>
        <taxon>Bacteria</taxon>
        <taxon>Pseudomonadati</taxon>
        <taxon>Pseudomonadota</taxon>
        <taxon>Gammaproteobacteria</taxon>
        <taxon>Nevskiales</taxon>
        <taxon>Nevskiaceae</taxon>
        <taxon>Fontimonas</taxon>
    </lineage>
</organism>
<keyword evidence="6" id="KW-1185">Reference proteome</keyword>
<evidence type="ECO:0000256" key="1">
    <source>
        <dbReference type="ARBA" id="ARBA00010996"/>
    </source>
</evidence>
<dbReference type="AlphaFoldDB" id="A0A1I2K350"/>
<protein>
    <submittedName>
        <fullName evidence="5">Cytochrome oxidase Cu insertion factor, SCO1/SenC/PrrC family</fullName>
    </submittedName>
</protein>
<dbReference type="OrthoDB" id="9785445at2"/>
<keyword evidence="3" id="KW-1015">Disulfide bond</keyword>
<reference evidence="5 6" key="1">
    <citation type="submission" date="2016-10" db="EMBL/GenBank/DDBJ databases">
        <authorList>
            <person name="de Groot N.N."/>
        </authorList>
    </citation>
    <scope>NUCLEOTIDE SEQUENCE [LARGE SCALE GENOMIC DNA]</scope>
    <source>
        <strain evidence="5 6">DSM 23609</strain>
    </source>
</reference>